<proteinExistence type="predicted"/>
<feature type="transmembrane region" description="Helical" evidence="7">
    <location>
        <begin position="345"/>
        <end position="370"/>
    </location>
</feature>
<feature type="transmembrane region" description="Helical" evidence="7">
    <location>
        <begin position="415"/>
        <end position="435"/>
    </location>
</feature>
<keyword evidence="10" id="KW-1185">Reference proteome</keyword>
<evidence type="ECO:0000256" key="5">
    <source>
        <dbReference type="ARBA" id="ARBA00022989"/>
    </source>
</evidence>
<evidence type="ECO:0000313" key="10">
    <source>
        <dbReference type="Proteomes" id="UP000215896"/>
    </source>
</evidence>
<dbReference type="Gene3D" id="1.20.1250.20">
    <property type="entry name" value="MFS general substrate transporter like domains"/>
    <property type="match status" value="2"/>
</dbReference>
<dbReference type="GO" id="GO:0022857">
    <property type="term" value="F:transmembrane transporter activity"/>
    <property type="evidence" value="ECO:0007669"/>
    <property type="project" value="InterPro"/>
</dbReference>
<dbReference type="PANTHER" id="PTHR43045:SF1">
    <property type="entry name" value="SHIKIMATE TRANSPORTER"/>
    <property type="match status" value="1"/>
</dbReference>
<dbReference type="InterPro" id="IPR020846">
    <property type="entry name" value="MFS_dom"/>
</dbReference>
<gene>
    <name evidence="9" type="ORF">CGZ94_14450</name>
</gene>
<feature type="transmembrane region" description="Helical" evidence="7">
    <location>
        <begin position="123"/>
        <end position="143"/>
    </location>
</feature>
<dbReference type="InterPro" id="IPR036259">
    <property type="entry name" value="MFS_trans_sf"/>
</dbReference>
<evidence type="ECO:0000259" key="8">
    <source>
        <dbReference type="PROSITE" id="PS50850"/>
    </source>
</evidence>
<feature type="transmembrane region" description="Helical" evidence="7">
    <location>
        <begin position="99"/>
        <end position="117"/>
    </location>
</feature>
<feature type="transmembrane region" description="Helical" evidence="7">
    <location>
        <begin position="390"/>
        <end position="409"/>
    </location>
</feature>
<dbReference type="OrthoDB" id="8953821at2"/>
<organism evidence="9 10">
    <name type="scientific">Enemella evansiae</name>
    <dbReference type="NCBI Taxonomy" id="2016499"/>
    <lineage>
        <taxon>Bacteria</taxon>
        <taxon>Bacillati</taxon>
        <taxon>Actinomycetota</taxon>
        <taxon>Actinomycetes</taxon>
        <taxon>Propionibacteriales</taxon>
        <taxon>Propionibacteriaceae</taxon>
        <taxon>Enemella</taxon>
    </lineage>
</organism>
<feature type="transmembrane region" description="Helical" evidence="7">
    <location>
        <begin position="199"/>
        <end position="217"/>
    </location>
</feature>
<feature type="domain" description="Major facilitator superfamily (MFS) profile" evidence="8">
    <location>
        <begin position="26"/>
        <end position="440"/>
    </location>
</feature>
<dbReference type="RefSeq" id="WP_094406060.1">
    <property type="nucleotide sequence ID" value="NZ_NMVO01000015.1"/>
</dbReference>
<dbReference type="PROSITE" id="PS50850">
    <property type="entry name" value="MFS"/>
    <property type="match status" value="1"/>
</dbReference>
<comment type="caution">
    <text evidence="9">The sequence shown here is derived from an EMBL/GenBank/DDBJ whole genome shotgun (WGS) entry which is preliminary data.</text>
</comment>
<evidence type="ECO:0000313" key="9">
    <source>
        <dbReference type="EMBL" id="OYO11623.1"/>
    </source>
</evidence>
<dbReference type="Proteomes" id="UP000215896">
    <property type="component" value="Unassembled WGS sequence"/>
</dbReference>
<comment type="subcellular location">
    <subcellularLocation>
        <location evidence="1">Cell membrane</location>
        <topology evidence="1">Multi-pass membrane protein</topology>
    </subcellularLocation>
</comment>
<evidence type="ECO:0000256" key="4">
    <source>
        <dbReference type="ARBA" id="ARBA00022692"/>
    </source>
</evidence>
<protein>
    <submittedName>
        <fullName evidence="9">MFS transporter</fullName>
    </submittedName>
</protein>
<evidence type="ECO:0000256" key="3">
    <source>
        <dbReference type="ARBA" id="ARBA00022475"/>
    </source>
</evidence>
<keyword evidence="2" id="KW-0813">Transport</keyword>
<feature type="transmembrane region" description="Helical" evidence="7">
    <location>
        <begin position="291"/>
        <end position="310"/>
    </location>
</feature>
<dbReference type="InterPro" id="IPR011701">
    <property type="entry name" value="MFS"/>
</dbReference>
<evidence type="ECO:0000256" key="6">
    <source>
        <dbReference type="ARBA" id="ARBA00023136"/>
    </source>
</evidence>
<keyword evidence="5 7" id="KW-1133">Transmembrane helix</keyword>
<dbReference type="SUPFAM" id="SSF103473">
    <property type="entry name" value="MFS general substrate transporter"/>
    <property type="match status" value="1"/>
</dbReference>
<sequence length="448" mass="46949">MTTDNMPVSPAGAPERQRITPGARRAIFASTLGTVIEWYDYALYGVAAGLVISPLFFPGQVAGRGLLLALATFAVGFLIRPLGGLMIAHIGDRYGRRPAMLLTILLMGVATVGMGLLPTAATIGVWAPILLVVLRALQGFGAGAELSGALTVAAEYTPEHRRGFFTSIINMSSGIGSALAMLAFLAVSALPQEVLLGGAWRIPFLLSGVLFLLALYIRKRLEETPEYVAAQQKHESEVEQSAPVAEVFRADPKRAVLAILLWSGHNANTYVVITFALGYLTTTVGMDRPTALVITVTAALLGGAATPIWGLVADRIGYKRQYLGIMVFAVVAVVPYFWMLSTGNVVLVSIGMFIASCLIWGATQASAGAVTTNLFPVEYRFSGVAVAKEINAAAVAGPTPLIAAALVAAAGGRPYTAAIFIGACFVVTIVSLLALGKRVGDVPAESLT</sequence>
<dbReference type="PANTHER" id="PTHR43045">
    <property type="entry name" value="SHIKIMATE TRANSPORTER"/>
    <property type="match status" value="1"/>
</dbReference>
<feature type="transmembrane region" description="Helical" evidence="7">
    <location>
        <begin position="322"/>
        <end position="339"/>
    </location>
</feature>
<feature type="transmembrane region" description="Helical" evidence="7">
    <location>
        <begin position="65"/>
        <end position="87"/>
    </location>
</feature>
<dbReference type="EMBL" id="NMVO01000015">
    <property type="protein sequence ID" value="OYO11623.1"/>
    <property type="molecule type" value="Genomic_DNA"/>
</dbReference>
<keyword evidence="4 7" id="KW-0812">Transmembrane</keyword>
<dbReference type="AlphaFoldDB" id="A0A255GBJ3"/>
<evidence type="ECO:0000256" key="2">
    <source>
        <dbReference type="ARBA" id="ARBA00022448"/>
    </source>
</evidence>
<feature type="transmembrane region" description="Helical" evidence="7">
    <location>
        <begin position="164"/>
        <end position="187"/>
    </location>
</feature>
<feature type="transmembrane region" description="Helical" evidence="7">
    <location>
        <begin position="41"/>
        <end position="59"/>
    </location>
</feature>
<dbReference type="GO" id="GO:0005886">
    <property type="term" value="C:plasma membrane"/>
    <property type="evidence" value="ECO:0007669"/>
    <property type="project" value="UniProtKB-SubCell"/>
</dbReference>
<keyword evidence="3" id="KW-1003">Cell membrane</keyword>
<feature type="transmembrane region" description="Helical" evidence="7">
    <location>
        <begin position="255"/>
        <end position="279"/>
    </location>
</feature>
<keyword evidence="6 7" id="KW-0472">Membrane</keyword>
<dbReference type="Pfam" id="PF07690">
    <property type="entry name" value="MFS_1"/>
    <property type="match status" value="1"/>
</dbReference>
<evidence type="ECO:0000256" key="1">
    <source>
        <dbReference type="ARBA" id="ARBA00004651"/>
    </source>
</evidence>
<evidence type="ECO:0000256" key="7">
    <source>
        <dbReference type="SAM" id="Phobius"/>
    </source>
</evidence>
<name>A0A255GBJ3_9ACTN</name>
<accession>A0A255GBJ3</accession>
<reference evidence="9 10" key="1">
    <citation type="submission" date="2017-07" db="EMBL/GenBank/DDBJ databases">
        <title>Draft whole genome sequences of clinical Proprionibacteriaceae strains.</title>
        <authorList>
            <person name="Bernier A.-M."/>
            <person name="Bernard K."/>
            <person name="Domingo M.-C."/>
        </authorList>
    </citation>
    <scope>NUCLEOTIDE SEQUENCE [LARGE SCALE GENOMIC DNA]</scope>
    <source>
        <strain evidence="9 10">NML 030167</strain>
    </source>
</reference>